<dbReference type="KEGG" id="sroi:IAG44_39800"/>
<name>A0A7H0IQ94_9ACTN</name>
<proteinExistence type="predicted"/>
<evidence type="ECO:0000313" key="1">
    <source>
        <dbReference type="EMBL" id="QNP74960.1"/>
    </source>
</evidence>
<reference evidence="1 2" key="1">
    <citation type="submission" date="2020-08" db="EMBL/GenBank/DDBJ databases">
        <title>A novel species.</title>
        <authorList>
            <person name="Gao J."/>
        </authorList>
    </citation>
    <scope>NUCLEOTIDE SEQUENCE [LARGE SCALE GENOMIC DNA]</scope>
    <source>
        <strain evidence="1 2">CRXT-G-22</strain>
    </source>
</reference>
<evidence type="ECO:0000313" key="2">
    <source>
        <dbReference type="Proteomes" id="UP000516052"/>
    </source>
</evidence>
<dbReference type="EMBL" id="CP060828">
    <property type="protein sequence ID" value="QNP74960.1"/>
    <property type="molecule type" value="Genomic_DNA"/>
</dbReference>
<gene>
    <name evidence="1" type="ORF">IAG44_39800</name>
</gene>
<organism evidence="1 2">
    <name type="scientific">Streptomyces roseirectus</name>
    <dbReference type="NCBI Taxonomy" id="2768066"/>
    <lineage>
        <taxon>Bacteria</taxon>
        <taxon>Bacillati</taxon>
        <taxon>Actinomycetota</taxon>
        <taxon>Actinomycetes</taxon>
        <taxon>Kitasatosporales</taxon>
        <taxon>Streptomycetaceae</taxon>
        <taxon>Streptomyces</taxon>
    </lineage>
</organism>
<dbReference type="RefSeq" id="WP_187751883.1">
    <property type="nucleotide sequence ID" value="NZ_CP060828.1"/>
</dbReference>
<sequence>MAGMPVGVAMQMLSRRTANDEEALSTLLCCLRRSLVGRAIDDQLRDSLDVVLGELAPPAPHEMTALADRVPYLDDQVRGGRAVSRTFVLGPADAEANPSARRASLS</sequence>
<keyword evidence="2" id="KW-1185">Reference proteome</keyword>
<dbReference type="Proteomes" id="UP000516052">
    <property type="component" value="Chromosome"/>
</dbReference>
<dbReference type="AlphaFoldDB" id="A0A7H0IQ94"/>
<protein>
    <submittedName>
        <fullName evidence="1">Uncharacterized protein</fullName>
    </submittedName>
</protein>
<accession>A0A7H0IQ94</accession>